<comment type="caution">
    <text evidence="1">The sequence shown here is derived from an EMBL/GenBank/DDBJ whole genome shotgun (WGS) entry which is preliminary data.</text>
</comment>
<gene>
    <name evidence="1" type="ORF">L3Q82_002030</name>
</gene>
<keyword evidence="2" id="KW-1185">Reference proteome</keyword>
<accession>A0ACB8W1P7</accession>
<protein>
    <submittedName>
        <fullName evidence="1">Uncharacterized protein</fullName>
    </submittedName>
</protein>
<proteinExistence type="predicted"/>
<organism evidence="1 2">
    <name type="scientific">Scortum barcoo</name>
    <name type="common">barcoo grunter</name>
    <dbReference type="NCBI Taxonomy" id="214431"/>
    <lineage>
        <taxon>Eukaryota</taxon>
        <taxon>Metazoa</taxon>
        <taxon>Chordata</taxon>
        <taxon>Craniata</taxon>
        <taxon>Vertebrata</taxon>
        <taxon>Euteleostomi</taxon>
        <taxon>Actinopterygii</taxon>
        <taxon>Neopterygii</taxon>
        <taxon>Teleostei</taxon>
        <taxon>Neoteleostei</taxon>
        <taxon>Acanthomorphata</taxon>
        <taxon>Eupercaria</taxon>
        <taxon>Centrarchiformes</taxon>
        <taxon>Terapontoidei</taxon>
        <taxon>Terapontidae</taxon>
        <taxon>Scortum</taxon>
    </lineage>
</organism>
<name>A0ACB8W1P7_9TELE</name>
<sequence>MRELSAEQSEWDAPLLPEKESEWNLWKESLKALEDLHIQRCYISVSLSSTQRKELCIFSDASTVAIGAVAYLRAVDTQGQYHVGFVMGKSKLAPRPAHTIPRLELCAAVLAVELYELISEEMDTVMDAVKFFTDSKIVLGYIYNSTRRFYVYVSNRVNRIRRSTHPNQWNYVPTDSNPADHATRFITAAQLQHSNWFSGPTFLYQDKAAEMPESNLFTLVEPEADEEIRPEVVTLATKASESHLGSQRWERCSSWRKLCRTVARLIHVAASFKGKSNNTEKKGWKCFKETPNINELSQARAVIIRSVQHKVFKEELKCVKNGQTCLKQSTLKKLNPVVDEDGLLRVGGRLSLAEVSKEEKHPLIIPHNDHIATLLVECHKLLEL</sequence>
<evidence type="ECO:0000313" key="2">
    <source>
        <dbReference type="Proteomes" id="UP000831701"/>
    </source>
</evidence>
<dbReference type="EMBL" id="CM041545">
    <property type="protein sequence ID" value="KAI3361664.1"/>
    <property type="molecule type" value="Genomic_DNA"/>
</dbReference>
<reference evidence="1" key="1">
    <citation type="submission" date="2022-04" db="EMBL/GenBank/DDBJ databases">
        <title>Jade perch genome.</title>
        <authorList>
            <person name="Chao B."/>
        </authorList>
    </citation>
    <scope>NUCLEOTIDE SEQUENCE</scope>
    <source>
        <strain evidence="1">CB-2022</strain>
    </source>
</reference>
<dbReference type="Proteomes" id="UP000831701">
    <property type="component" value="Chromosome 15"/>
</dbReference>
<evidence type="ECO:0000313" key="1">
    <source>
        <dbReference type="EMBL" id="KAI3361664.1"/>
    </source>
</evidence>